<reference evidence="2" key="1">
    <citation type="journal article" date="2019" name="Int. J. Syst. Evol. Microbiol.">
        <title>The Global Catalogue of Microorganisms (GCM) 10K type strain sequencing project: providing services to taxonomists for standard genome sequencing and annotation.</title>
        <authorList>
            <consortium name="The Broad Institute Genomics Platform"/>
            <consortium name="The Broad Institute Genome Sequencing Center for Infectious Disease"/>
            <person name="Wu L."/>
            <person name="Ma J."/>
        </authorList>
    </citation>
    <scope>NUCLEOTIDE SEQUENCE [LARGE SCALE GENOMIC DNA]</scope>
    <source>
        <strain evidence="2">CGMCC 1.15439</strain>
    </source>
</reference>
<evidence type="ECO:0000313" key="1">
    <source>
        <dbReference type="EMBL" id="GGA52018.1"/>
    </source>
</evidence>
<accession>A0ABQ1GXS5</accession>
<sequence length="54" mass="6148">MRRYLPKLLIALAVFGGVLMQTGCIVVAPRPARVWVPGYWGPGHVWVGGYYRYR</sequence>
<protein>
    <recommendedName>
        <fullName evidence="3">Lipoprotein</fullName>
    </recommendedName>
</protein>
<dbReference type="Proteomes" id="UP000620046">
    <property type="component" value="Unassembled WGS sequence"/>
</dbReference>
<name>A0ABQ1GXS5_9GAMM</name>
<evidence type="ECO:0000313" key="2">
    <source>
        <dbReference type="Proteomes" id="UP000620046"/>
    </source>
</evidence>
<proteinExistence type="predicted"/>
<organism evidence="1 2">
    <name type="scientific">Dyella nitratireducens</name>
    <dbReference type="NCBI Taxonomy" id="1849580"/>
    <lineage>
        <taxon>Bacteria</taxon>
        <taxon>Pseudomonadati</taxon>
        <taxon>Pseudomonadota</taxon>
        <taxon>Gammaproteobacteria</taxon>
        <taxon>Lysobacterales</taxon>
        <taxon>Rhodanobacteraceae</taxon>
        <taxon>Dyella</taxon>
    </lineage>
</organism>
<comment type="caution">
    <text evidence="1">The sequence shown here is derived from an EMBL/GenBank/DDBJ whole genome shotgun (WGS) entry which is preliminary data.</text>
</comment>
<evidence type="ECO:0008006" key="3">
    <source>
        <dbReference type="Google" id="ProtNLM"/>
    </source>
</evidence>
<keyword evidence="2" id="KW-1185">Reference proteome</keyword>
<dbReference type="RefSeq" id="WP_188798413.1">
    <property type="nucleotide sequence ID" value="NZ_BMJA01000007.1"/>
</dbReference>
<dbReference type="EMBL" id="BMJA01000007">
    <property type="protein sequence ID" value="GGA52018.1"/>
    <property type="molecule type" value="Genomic_DNA"/>
</dbReference>
<gene>
    <name evidence="1" type="ORF">GCM10010981_46820</name>
</gene>